<sequence>IYAMVCVISQLQEYFEGRGTVAFDNSDRVSIITASMVNCLARLTTDNEVLCQPPCLGEQLVSKPTDPHGSSMVGLRSKTVSPMREDV</sequence>
<dbReference type="Proteomes" id="UP000838756">
    <property type="component" value="Unassembled WGS sequence"/>
</dbReference>
<dbReference type="EMBL" id="CAKXAJ010021796">
    <property type="protein sequence ID" value="CAH2226670.1"/>
    <property type="molecule type" value="Genomic_DNA"/>
</dbReference>
<dbReference type="OrthoDB" id="10067585at2759"/>
<dbReference type="AlphaFoldDB" id="A0A8S4QXS5"/>
<protein>
    <submittedName>
        <fullName evidence="2">Jg10870 protein</fullName>
    </submittedName>
</protein>
<feature type="region of interest" description="Disordered" evidence="1">
    <location>
        <begin position="62"/>
        <end position="87"/>
    </location>
</feature>
<feature type="non-terminal residue" evidence="2">
    <location>
        <position position="1"/>
    </location>
</feature>
<proteinExistence type="predicted"/>
<reference evidence="2" key="1">
    <citation type="submission" date="2022-03" db="EMBL/GenBank/DDBJ databases">
        <authorList>
            <person name="Lindestad O."/>
        </authorList>
    </citation>
    <scope>NUCLEOTIDE SEQUENCE</scope>
</reference>
<keyword evidence="3" id="KW-1185">Reference proteome</keyword>
<accession>A0A8S4QXS5</accession>
<comment type="caution">
    <text evidence="2">The sequence shown here is derived from an EMBL/GenBank/DDBJ whole genome shotgun (WGS) entry which is preliminary data.</text>
</comment>
<evidence type="ECO:0000313" key="3">
    <source>
        <dbReference type="Proteomes" id="UP000838756"/>
    </source>
</evidence>
<name>A0A8S4QXS5_9NEOP</name>
<evidence type="ECO:0000313" key="2">
    <source>
        <dbReference type="EMBL" id="CAH2226670.1"/>
    </source>
</evidence>
<gene>
    <name evidence="2" type="primary">jg10870</name>
    <name evidence="2" type="ORF">PAEG_LOCUS7365</name>
</gene>
<organism evidence="2 3">
    <name type="scientific">Pararge aegeria aegeria</name>
    <dbReference type="NCBI Taxonomy" id="348720"/>
    <lineage>
        <taxon>Eukaryota</taxon>
        <taxon>Metazoa</taxon>
        <taxon>Ecdysozoa</taxon>
        <taxon>Arthropoda</taxon>
        <taxon>Hexapoda</taxon>
        <taxon>Insecta</taxon>
        <taxon>Pterygota</taxon>
        <taxon>Neoptera</taxon>
        <taxon>Endopterygota</taxon>
        <taxon>Lepidoptera</taxon>
        <taxon>Glossata</taxon>
        <taxon>Ditrysia</taxon>
        <taxon>Papilionoidea</taxon>
        <taxon>Nymphalidae</taxon>
        <taxon>Satyrinae</taxon>
        <taxon>Satyrini</taxon>
        <taxon>Parargina</taxon>
        <taxon>Pararge</taxon>
    </lineage>
</organism>
<evidence type="ECO:0000256" key="1">
    <source>
        <dbReference type="SAM" id="MobiDB-lite"/>
    </source>
</evidence>